<dbReference type="PANTHER" id="PTHR10724">
    <property type="entry name" value="30S RIBOSOMAL PROTEIN S1"/>
    <property type="match status" value="1"/>
</dbReference>
<dbReference type="AlphaFoldDB" id="A0A383E1P3"/>
<dbReference type="FunFam" id="2.40.50.140:FF:000103">
    <property type="entry name" value="protein RRP5 homolog"/>
    <property type="match status" value="2"/>
</dbReference>
<dbReference type="InterPro" id="IPR003029">
    <property type="entry name" value="S1_domain"/>
</dbReference>
<feature type="domain" description="S1 motif" evidence="4">
    <location>
        <begin position="1"/>
        <end position="41"/>
    </location>
</feature>
<evidence type="ECO:0000256" key="2">
    <source>
        <dbReference type="ARBA" id="ARBA00022980"/>
    </source>
</evidence>
<gene>
    <name evidence="5" type="ORF">METZ01_LOCUS503363</name>
</gene>
<organism evidence="5">
    <name type="scientific">marine metagenome</name>
    <dbReference type="NCBI Taxonomy" id="408172"/>
    <lineage>
        <taxon>unclassified sequences</taxon>
        <taxon>metagenomes</taxon>
        <taxon>ecological metagenomes</taxon>
    </lineage>
</organism>
<sequence length="233" mass="27089">INEISWSRISHPDELFTIGQKQKLKIITIDTENKKISVSVKMLKQDPFEKNINNFKIGETYTAEVKKIMDYGLFLSLGEGLEGLCHQSELSHSKKNVSPKKMFTISQKIQVIVKEINLEKRRISLSHKDTIANPWKEFENKFPVGSKISGKIKNITDFGLFVSLKDYDLEGLVHYKDLSYSETENDLKNYSKNQELKLKILEIDSQKEKIRFGVKQLMLDPLEYFRGKSKKRK</sequence>
<accession>A0A383E1P3</accession>
<protein>
    <recommendedName>
        <fullName evidence="4">S1 motif domain-containing protein</fullName>
    </recommendedName>
</protein>
<evidence type="ECO:0000256" key="3">
    <source>
        <dbReference type="ARBA" id="ARBA00023274"/>
    </source>
</evidence>
<dbReference type="GO" id="GO:0022627">
    <property type="term" value="C:cytosolic small ribosomal subunit"/>
    <property type="evidence" value="ECO:0007669"/>
    <property type="project" value="TreeGrafter"/>
</dbReference>
<dbReference type="SUPFAM" id="SSF50249">
    <property type="entry name" value="Nucleic acid-binding proteins"/>
    <property type="match status" value="3"/>
</dbReference>
<dbReference type="GO" id="GO:0003729">
    <property type="term" value="F:mRNA binding"/>
    <property type="evidence" value="ECO:0007669"/>
    <property type="project" value="TreeGrafter"/>
</dbReference>
<evidence type="ECO:0000313" key="5">
    <source>
        <dbReference type="EMBL" id="SVE50509.1"/>
    </source>
</evidence>
<dbReference type="EMBL" id="UINC01221953">
    <property type="protein sequence ID" value="SVE50509.1"/>
    <property type="molecule type" value="Genomic_DNA"/>
</dbReference>
<comment type="similarity">
    <text evidence="1">Belongs to the bacterial ribosomal protein bS1 family.</text>
</comment>
<name>A0A383E1P3_9ZZZZ</name>
<feature type="non-terminal residue" evidence="5">
    <location>
        <position position="233"/>
    </location>
</feature>
<feature type="domain" description="S1 motif" evidence="4">
    <location>
        <begin position="58"/>
        <end position="128"/>
    </location>
</feature>
<dbReference type="Gene3D" id="2.40.50.140">
    <property type="entry name" value="Nucleic acid-binding proteins"/>
    <property type="match status" value="3"/>
</dbReference>
<dbReference type="Pfam" id="PF00575">
    <property type="entry name" value="S1"/>
    <property type="match status" value="3"/>
</dbReference>
<keyword evidence="3" id="KW-0687">Ribonucleoprotein</keyword>
<evidence type="ECO:0000259" key="4">
    <source>
        <dbReference type="PROSITE" id="PS50126"/>
    </source>
</evidence>
<dbReference type="SMART" id="SM00316">
    <property type="entry name" value="S1"/>
    <property type="match status" value="2"/>
</dbReference>
<dbReference type="GO" id="GO:0003735">
    <property type="term" value="F:structural constituent of ribosome"/>
    <property type="evidence" value="ECO:0007669"/>
    <property type="project" value="TreeGrafter"/>
</dbReference>
<dbReference type="InterPro" id="IPR050437">
    <property type="entry name" value="Ribos_protein_bS1-like"/>
</dbReference>
<dbReference type="InterPro" id="IPR012340">
    <property type="entry name" value="NA-bd_OB-fold"/>
</dbReference>
<proteinExistence type="inferred from homology"/>
<dbReference type="PANTHER" id="PTHR10724:SF7">
    <property type="entry name" value="SMALL RIBOSOMAL SUBUNIT PROTEIN BS1C"/>
    <property type="match status" value="1"/>
</dbReference>
<evidence type="ECO:0000256" key="1">
    <source>
        <dbReference type="ARBA" id="ARBA00006767"/>
    </source>
</evidence>
<dbReference type="GO" id="GO:0006412">
    <property type="term" value="P:translation"/>
    <property type="evidence" value="ECO:0007669"/>
    <property type="project" value="TreeGrafter"/>
</dbReference>
<feature type="domain" description="S1 motif" evidence="4">
    <location>
        <begin position="145"/>
        <end position="215"/>
    </location>
</feature>
<reference evidence="5" key="1">
    <citation type="submission" date="2018-05" db="EMBL/GenBank/DDBJ databases">
        <authorList>
            <person name="Lanie J.A."/>
            <person name="Ng W.-L."/>
            <person name="Kazmierczak K.M."/>
            <person name="Andrzejewski T.M."/>
            <person name="Davidsen T.M."/>
            <person name="Wayne K.J."/>
            <person name="Tettelin H."/>
            <person name="Glass J.I."/>
            <person name="Rusch D."/>
            <person name="Podicherti R."/>
            <person name="Tsui H.-C.T."/>
            <person name="Winkler M.E."/>
        </authorList>
    </citation>
    <scope>NUCLEOTIDE SEQUENCE</scope>
</reference>
<dbReference type="PROSITE" id="PS50126">
    <property type="entry name" value="S1"/>
    <property type="match status" value="3"/>
</dbReference>
<keyword evidence="2" id="KW-0689">Ribosomal protein</keyword>
<feature type="non-terminal residue" evidence="5">
    <location>
        <position position="1"/>
    </location>
</feature>